<reference evidence="2" key="1">
    <citation type="submission" date="2018-10" db="EMBL/GenBank/DDBJ databases">
        <authorList>
            <person name="Olsen N.S."/>
            <person name="Kot W."/>
            <person name="Hansen L.H."/>
        </authorList>
    </citation>
    <scope>NUCLEOTIDE SEQUENCE [LARGE SCALE GENOMIC DNA]</scope>
</reference>
<protein>
    <submittedName>
        <fullName evidence="1">Putative DNA transfer protein</fullName>
    </submittedName>
</protein>
<dbReference type="Proteomes" id="UP000279721">
    <property type="component" value="Segment"/>
</dbReference>
<proteinExistence type="predicted"/>
<dbReference type="KEGG" id="vg:55008199"/>
<dbReference type="InterPro" id="IPR031619">
    <property type="entry name" value="Inj_translocase"/>
</dbReference>
<dbReference type="Pfam" id="PF16928">
    <property type="entry name" value="Inj_translocase"/>
    <property type="match status" value="1"/>
</dbReference>
<organism evidence="1 2">
    <name type="scientific">Escherichia phage Skarpretter</name>
    <dbReference type="NCBI Taxonomy" id="2488654"/>
    <lineage>
        <taxon>Viruses</taxon>
        <taxon>Duplodnaviria</taxon>
        <taxon>Heunggongvirae</taxon>
        <taxon>Uroviricota</taxon>
        <taxon>Caudoviricetes</taxon>
        <taxon>Skarprettervirus</taxon>
        <taxon>Skarprettervirus skarpretter</taxon>
    </lineage>
</organism>
<evidence type="ECO:0000313" key="1">
    <source>
        <dbReference type="EMBL" id="AZF88654.1"/>
    </source>
</evidence>
<keyword evidence="2" id="KW-1185">Reference proteome</keyword>
<sequence length="414" mass="45702">MAQIFDFGSVMAPVNAQVLAGQQMYNNALSNVQAEQTTQNNQRQLEAAQAAQMQRQQFNQDWQAAAGDPAKLSDLAYKHPQMIGELKERLGLMDDIKSGQMAQVANAANIALSQGPQAVGQFLQQSAPALQQLGIDPNDAWQQYQQNPDAFKQTVDAVSLAANTSKDQLGYAQEVMKNNTTIRGQDLDAAAKGADRNLRYLGIVNDRLNTQIAQETNDIKRQQLIQQQQKAQSDSLNTKRDFLQNYNQQAGNLNQYMQDAQKLLQVPQELLEGATGVSGTIARNLPGNNPEKDFWRDVQQMQGQARLLAVQQTKGSGAISNAEGEAYQKAFLALDENSSPAQIRKAVTNWQRFLADRQQGLTSSQGGRAAQYQAEVEAADRGVPQQALDYLRKNPDNATKEQFRAKYGYLPEGI</sequence>
<name>A0A3G8F2V0_9CAUD</name>
<evidence type="ECO:0000313" key="2">
    <source>
        <dbReference type="Proteomes" id="UP000279721"/>
    </source>
</evidence>
<dbReference type="RefSeq" id="YP_009816887.1">
    <property type="nucleotide sequence ID" value="NC_048112.1"/>
</dbReference>
<dbReference type="GeneID" id="55008199"/>
<dbReference type="EMBL" id="MK105855">
    <property type="protein sequence ID" value="AZF88654.1"/>
    <property type="molecule type" value="Genomic_DNA"/>
</dbReference>
<accession>A0A3G8F2V0</accession>